<comment type="caution">
    <text evidence="1">The sequence shown here is derived from an EMBL/GenBank/DDBJ whole genome shotgun (WGS) entry which is preliminary data.</text>
</comment>
<dbReference type="EMBL" id="JABZEC010000005">
    <property type="protein sequence ID" value="NVY96769.1"/>
    <property type="molecule type" value="Genomic_DNA"/>
</dbReference>
<evidence type="ECO:0000313" key="1">
    <source>
        <dbReference type="EMBL" id="NVY96769.1"/>
    </source>
</evidence>
<gene>
    <name evidence="1" type="ORF">HU830_06320</name>
</gene>
<accession>A0A850R111</accession>
<protein>
    <submittedName>
        <fullName evidence="1">Uncharacterized protein</fullName>
    </submittedName>
</protein>
<dbReference type="RefSeq" id="WP_176942930.1">
    <property type="nucleotide sequence ID" value="NZ_JABZEC010000005.1"/>
</dbReference>
<organism evidence="1 2">
    <name type="scientific">Bombilactobacillus apium</name>
    <dbReference type="NCBI Taxonomy" id="2675299"/>
    <lineage>
        <taxon>Bacteria</taxon>
        <taxon>Bacillati</taxon>
        <taxon>Bacillota</taxon>
        <taxon>Bacilli</taxon>
        <taxon>Lactobacillales</taxon>
        <taxon>Lactobacillaceae</taxon>
        <taxon>Bombilactobacillus</taxon>
    </lineage>
</organism>
<name>A0A850R111_9LACO</name>
<sequence>MSLNSQFILILFEIKNPNIIIDQITEQILYRSPQKWRVQAIQAHLTYPIELCPHCHLTKLVKNGF</sequence>
<dbReference type="Proteomes" id="UP000563523">
    <property type="component" value="Unassembled WGS sequence"/>
</dbReference>
<dbReference type="AlphaFoldDB" id="A0A850R111"/>
<evidence type="ECO:0000313" key="2">
    <source>
        <dbReference type="Proteomes" id="UP000563523"/>
    </source>
</evidence>
<proteinExistence type="predicted"/>
<keyword evidence="2" id="KW-1185">Reference proteome</keyword>
<reference evidence="1 2" key="1">
    <citation type="submission" date="2020-06" db="EMBL/GenBank/DDBJ databases">
        <authorList>
            <person name="Kang J."/>
        </authorList>
    </citation>
    <scope>NUCLEOTIDE SEQUENCE [LARGE SCALE GENOMIC DNA]</scope>
    <source>
        <strain evidence="1 2">DCY120</strain>
    </source>
</reference>